<dbReference type="Pfam" id="PF00697">
    <property type="entry name" value="PRAI"/>
    <property type="match status" value="1"/>
</dbReference>
<accession>A0A2N4UC38</accession>
<proteinExistence type="inferred from homology"/>
<protein>
    <recommendedName>
        <fullName evidence="4 9">N-(5'-phosphoribosyl)anthranilate isomerase</fullName>
        <shortName evidence="9">PRAI</shortName>
        <ecNumber evidence="3 9">5.3.1.24</ecNumber>
    </recommendedName>
</protein>
<dbReference type="InterPro" id="IPR001240">
    <property type="entry name" value="PRAI_dom"/>
</dbReference>
<dbReference type="EMBL" id="PDNV01000012">
    <property type="protein sequence ID" value="PLC52579.1"/>
    <property type="molecule type" value="Genomic_DNA"/>
</dbReference>
<dbReference type="EC" id="5.3.1.24" evidence="3 9"/>
<dbReference type="InterPro" id="IPR013785">
    <property type="entry name" value="Aldolase_TIM"/>
</dbReference>
<dbReference type="CDD" id="cd00405">
    <property type="entry name" value="PRAI"/>
    <property type="match status" value="1"/>
</dbReference>
<evidence type="ECO:0000313" key="12">
    <source>
        <dbReference type="Proteomes" id="UP000234328"/>
    </source>
</evidence>
<evidence type="ECO:0000256" key="4">
    <source>
        <dbReference type="ARBA" id="ARBA00022272"/>
    </source>
</evidence>
<comment type="similarity">
    <text evidence="9">Belongs to the TrpF family.</text>
</comment>
<dbReference type="Gene3D" id="3.20.20.70">
    <property type="entry name" value="Aldolase class I"/>
    <property type="match status" value="1"/>
</dbReference>
<dbReference type="GO" id="GO:0004640">
    <property type="term" value="F:phosphoribosylanthranilate isomerase activity"/>
    <property type="evidence" value="ECO:0007669"/>
    <property type="project" value="UniProtKB-UniRule"/>
</dbReference>
<dbReference type="GO" id="GO:0000162">
    <property type="term" value="P:L-tryptophan biosynthetic process"/>
    <property type="evidence" value="ECO:0007669"/>
    <property type="project" value="UniProtKB-UniRule"/>
</dbReference>
<feature type="domain" description="N-(5'phosphoribosyl) anthranilate isomerase (PRAI)" evidence="10">
    <location>
        <begin position="9"/>
        <end position="212"/>
    </location>
</feature>
<dbReference type="UniPathway" id="UPA00035">
    <property type="reaction ID" value="UER00042"/>
</dbReference>
<evidence type="ECO:0000256" key="9">
    <source>
        <dbReference type="HAMAP-Rule" id="MF_00135"/>
    </source>
</evidence>
<dbReference type="InterPro" id="IPR011060">
    <property type="entry name" value="RibuloseP-bd_barrel"/>
</dbReference>
<dbReference type="Proteomes" id="UP000234328">
    <property type="component" value="Unassembled WGS sequence"/>
</dbReference>
<dbReference type="NCBIfam" id="NF002298">
    <property type="entry name" value="PRK01222.1-4"/>
    <property type="match status" value="1"/>
</dbReference>
<evidence type="ECO:0000256" key="3">
    <source>
        <dbReference type="ARBA" id="ARBA00012572"/>
    </source>
</evidence>
<evidence type="ECO:0000313" key="11">
    <source>
        <dbReference type="EMBL" id="PLC52579.1"/>
    </source>
</evidence>
<comment type="catalytic activity">
    <reaction evidence="1 9">
        <text>N-(5-phospho-beta-D-ribosyl)anthranilate = 1-(2-carboxyphenylamino)-1-deoxy-D-ribulose 5-phosphate</text>
        <dbReference type="Rhea" id="RHEA:21540"/>
        <dbReference type="ChEBI" id="CHEBI:18277"/>
        <dbReference type="ChEBI" id="CHEBI:58613"/>
        <dbReference type="EC" id="5.3.1.24"/>
    </reaction>
</comment>
<evidence type="ECO:0000256" key="5">
    <source>
        <dbReference type="ARBA" id="ARBA00022605"/>
    </source>
</evidence>
<keyword evidence="8 9" id="KW-0413">Isomerase</keyword>
<dbReference type="AlphaFoldDB" id="A0A2N4UC38"/>
<evidence type="ECO:0000259" key="10">
    <source>
        <dbReference type="Pfam" id="PF00697"/>
    </source>
</evidence>
<reference evidence="11 12" key="1">
    <citation type="submission" date="2017-10" db="EMBL/GenBank/DDBJ databases">
        <title>Two draft genome sequences of Pusillimonas sp. strains isolated from a nitrate- and radionuclide-contaminated groundwater in Russia.</title>
        <authorList>
            <person name="Grouzdev D.S."/>
            <person name="Tourova T.P."/>
            <person name="Goeva M.A."/>
            <person name="Babich T.L."/>
            <person name="Sokolova D.S."/>
            <person name="Abdullin R."/>
            <person name="Poltaraus A.B."/>
            <person name="Toshchakov S.V."/>
            <person name="Nazina T.N."/>
        </authorList>
    </citation>
    <scope>NUCLEOTIDE SEQUENCE [LARGE SCALE GENOMIC DNA]</scope>
    <source>
        <strain evidence="11 12">JR1/69-2-13</strain>
    </source>
</reference>
<evidence type="ECO:0000256" key="6">
    <source>
        <dbReference type="ARBA" id="ARBA00022822"/>
    </source>
</evidence>
<keyword evidence="5 9" id="KW-0028">Amino-acid biosynthesis</keyword>
<dbReference type="PANTHER" id="PTHR42894">
    <property type="entry name" value="N-(5'-PHOSPHORIBOSYL)ANTHRANILATE ISOMERASE"/>
    <property type="match status" value="1"/>
</dbReference>
<dbReference type="PANTHER" id="PTHR42894:SF1">
    <property type="entry name" value="N-(5'-PHOSPHORIBOSYL)ANTHRANILATE ISOMERASE"/>
    <property type="match status" value="1"/>
</dbReference>
<organism evidence="11 12">
    <name type="scientific">Pollutimonas nitritireducens</name>
    <dbReference type="NCBI Taxonomy" id="2045209"/>
    <lineage>
        <taxon>Bacteria</taxon>
        <taxon>Pseudomonadati</taxon>
        <taxon>Pseudomonadota</taxon>
        <taxon>Betaproteobacteria</taxon>
        <taxon>Burkholderiales</taxon>
        <taxon>Alcaligenaceae</taxon>
        <taxon>Pollutimonas</taxon>
    </lineage>
</organism>
<dbReference type="HAMAP" id="MF_00135">
    <property type="entry name" value="PRAI"/>
    <property type="match status" value="1"/>
</dbReference>
<comment type="caution">
    <text evidence="11">The sequence shown here is derived from an EMBL/GenBank/DDBJ whole genome shotgun (WGS) entry which is preliminary data.</text>
</comment>
<dbReference type="OrthoDB" id="9796196at2"/>
<name>A0A2N4UC38_9BURK</name>
<keyword evidence="12" id="KW-1185">Reference proteome</keyword>
<sequence length="225" mass="24010">MLAAARTRIKICGLTRPDDILSAVQAGADAIGLVMYSKSSRALTVDQARALRSGVPAFISVVCLVVNASESEVMEVIEKVQPDLLQFHGDESPEYCQRFGRRYVRAFRIGAPGLDSADAVLQQCRLYQSASAWLFDSYSEGYGGSGRTLDTSLLQAVQSADDSRPMILAGGLTPDSVCASVQKVRPYAVDVSSGVETAPGIKSPDKIRRFVAAAQAFNLSGVPDC</sequence>
<evidence type="ECO:0000256" key="1">
    <source>
        <dbReference type="ARBA" id="ARBA00001164"/>
    </source>
</evidence>
<comment type="pathway">
    <text evidence="2 9">Amino-acid biosynthesis; L-tryptophan biosynthesis; L-tryptophan from chorismate: step 3/5.</text>
</comment>
<evidence type="ECO:0000256" key="2">
    <source>
        <dbReference type="ARBA" id="ARBA00004664"/>
    </source>
</evidence>
<dbReference type="InterPro" id="IPR044643">
    <property type="entry name" value="TrpF_fam"/>
</dbReference>
<dbReference type="SUPFAM" id="SSF51366">
    <property type="entry name" value="Ribulose-phoshate binding barrel"/>
    <property type="match status" value="1"/>
</dbReference>
<keyword evidence="6 9" id="KW-0822">Tryptophan biosynthesis</keyword>
<dbReference type="RefSeq" id="WP_102071315.1">
    <property type="nucleotide sequence ID" value="NZ_PDNV01000012.1"/>
</dbReference>
<evidence type="ECO:0000256" key="8">
    <source>
        <dbReference type="ARBA" id="ARBA00023235"/>
    </source>
</evidence>
<keyword evidence="7 9" id="KW-0057">Aromatic amino acid biosynthesis</keyword>
<gene>
    <name evidence="9" type="primary">trpF</name>
    <name evidence="11" type="ORF">CR155_17465</name>
</gene>
<evidence type="ECO:0000256" key="7">
    <source>
        <dbReference type="ARBA" id="ARBA00023141"/>
    </source>
</evidence>